<dbReference type="AlphaFoldDB" id="A0AA36NHV8"/>
<dbReference type="EMBL" id="CAUJNA010003470">
    <property type="protein sequence ID" value="CAJ1402848.1"/>
    <property type="molecule type" value="Genomic_DNA"/>
</dbReference>
<protein>
    <recommendedName>
        <fullName evidence="3">Carbohydrate kinase PfkB domain-containing protein</fullName>
    </recommendedName>
</protein>
<keyword evidence="2" id="KW-1185">Reference proteome</keyword>
<accession>A0AA36NHV8</accession>
<reference evidence="1" key="1">
    <citation type="submission" date="2023-08" db="EMBL/GenBank/DDBJ databases">
        <authorList>
            <person name="Chen Y."/>
            <person name="Shah S."/>
            <person name="Dougan E. K."/>
            <person name="Thang M."/>
            <person name="Chan C."/>
        </authorList>
    </citation>
    <scope>NUCLEOTIDE SEQUENCE</scope>
</reference>
<gene>
    <name evidence="1" type="ORF">EVOR1521_LOCUS25638</name>
</gene>
<name>A0AA36NHV8_9DINO</name>
<evidence type="ECO:0008006" key="3">
    <source>
        <dbReference type="Google" id="ProtNLM"/>
    </source>
</evidence>
<organism evidence="1 2">
    <name type="scientific">Effrenium voratum</name>
    <dbReference type="NCBI Taxonomy" id="2562239"/>
    <lineage>
        <taxon>Eukaryota</taxon>
        <taxon>Sar</taxon>
        <taxon>Alveolata</taxon>
        <taxon>Dinophyceae</taxon>
        <taxon>Suessiales</taxon>
        <taxon>Symbiodiniaceae</taxon>
        <taxon>Effrenium</taxon>
    </lineage>
</organism>
<evidence type="ECO:0000313" key="2">
    <source>
        <dbReference type="Proteomes" id="UP001178507"/>
    </source>
</evidence>
<evidence type="ECO:0000313" key="1">
    <source>
        <dbReference type="EMBL" id="CAJ1402848.1"/>
    </source>
</evidence>
<dbReference type="SUPFAM" id="SSF53613">
    <property type="entry name" value="Ribokinase-like"/>
    <property type="match status" value="1"/>
</dbReference>
<dbReference type="InterPro" id="IPR029056">
    <property type="entry name" value="Ribokinase-like"/>
</dbReference>
<sequence>MAALWRSVPAVCAASVAYRKLPCRTESEKQEHRPRFTCFGEAMLRYVPDPRGGEESPFAARWLRSLGGAELNITVALSRLGWGGRTRWVSVVPQGVLGDDFMNVLGQAYPDGGKENLQLVRREEGDVGIYHVWPAEHKIWFQRHRSVFGLMDPRWFSASFWKEVLRDGAPAGPQVLHLTGITPLITVNTRAAWDHALRAARELKEEDSGNLVVTMDLNHRPALGSWKELWNMAEPHLGTLDVLVFSIGDVIQVGEIFGEDFAADFKALKRGRAGAESLDALVRKCIAKLQLYLGNRTNIAVTCKARDVSDGLPQQLRWSVVCLKAGTVLSSYAARVPQEVREEIGGGDSWLSGLIDGLVGYSTAAAAAPEWSEEMWLQAMKRGDMLAALKQQVLGDFSNVERSALETALAKHSNPSLES</sequence>
<dbReference type="Gene3D" id="3.40.1190.20">
    <property type="match status" value="1"/>
</dbReference>
<proteinExistence type="predicted"/>
<comment type="caution">
    <text evidence="1">The sequence shown here is derived from an EMBL/GenBank/DDBJ whole genome shotgun (WGS) entry which is preliminary data.</text>
</comment>
<dbReference type="Proteomes" id="UP001178507">
    <property type="component" value="Unassembled WGS sequence"/>
</dbReference>